<dbReference type="OrthoDB" id="6691729at2"/>
<evidence type="ECO:0000313" key="2">
    <source>
        <dbReference type="Proteomes" id="UP000324738"/>
    </source>
</evidence>
<comment type="caution">
    <text evidence="1">The sequence shown here is derived from an EMBL/GenBank/DDBJ whole genome shotgun (WGS) entry which is preliminary data.</text>
</comment>
<sequence>MANALYPKFKEALLAGDIDIPEDSVRAVLIDVSEYTFSATHDALNDVSAGARISGPQPLASKTILNGTLDAANLTFPAVPGGAVVGAVIIYVDTGTESTSPLIAYIDTGSNLPITPNGGDINLNWSESGIFSL</sequence>
<proteinExistence type="predicted"/>
<dbReference type="AlphaFoldDB" id="A0A5B0DWC2"/>
<evidence type="ECO:0000313" key="1">
    <source>
        <dbReference type="EMBL" id="KAA0970796.1"/>
    </source>
</evidence>
<organism evidence="1 2">
    <name type="scientific">Aureimonas fodinaquatilis</name>
    <dbReference type="NCBI Taxonomy" id="2565783"/>
    <lineage>
        <taxon>Bacteria</taxon>
        <taxon>Pseudomonadati</taxon>
        <taxon>Pseudomonadota</taxon>
        <taxon>Alphaproteobacteria</taxon>
        <taxon>Hyphomicrobiales</taxon>
        <taxon>Aurantimonadaceae</taxon>
        <taxon>Aureimonas</taxon>
    </lineage>
</organism>
<gene>
    <name evidence="1" type="ORF">FPY71_09990</name>
</gene>
<protein>
    <submittedName>
        <fullName evidence="1">Uncharacterized protein</fullName>
    </submittedName>
</protein>
<dbReference type="EMBL" id="VTWH01000002">
    <property type="protein sequence ID" value="KAA0970796.1"/>
    <property type="molecule type" value="Genomic_DNA"/>
</dbReference>
<name>A0A5B0DWC2_9HYPH</name>
<reference evidence="1 2" key="1">
    <citation type="submission" date="2019-08" db="EMBL/GenBank/DDBJ databases">
        <title>Aureimonas fodiniaquatilis sp. nov., isolated from a coal mine wastewater.</title>
        <authorList>
            <person name="Kim W."/>
        </authorList>
    </citation>
    <scope>NUCLEOTIDE SEQUENCE [LARGE SCALE GENOMIC DNA]</scope>
    <source>
        <strain evidence="1 2">CAU 1482</strain>
    </source>
</reference>
<dbReference type="RefSeq" id="WP_149300101.1">
    <property type="nucleotide sequence ID" value="NZ_VTWH01000002.1"/>
</dbReference>
<keyword evidence="2" id="KW-1185">Reference proteome</keyword>
<accession>A0A5B0DWC2</accession>
<dbReference type="Proteomes" id="UP000324738">
    <property type="component" value="Unassembled WGS sequence"/>
</dbReference>